<feature type="coiled-coil region" evidence="7">
    <location>
        <begin position="231"/>
        <end position="258"/>
    </location>
</feature>
<evidence type="ECO:0000256" key="5">
    <source>
        <dbReference type="ARBA" id="ARBA00023163"/>
    </source>
</evidence>
<keyword evidence="3" id="KW-0805">Transcription regulation</keyword>
<dbReference type="GO" id="GO:0003677">
    <property type="term" value="F:DNA binding"/>
    <property type="evidence" value="ECO:0007669"/>
    <property type="project" value="UniProtKB-KW"/>
</dbReference>
<dbReference type="EMBL" id="JAMFTS010000001">
    <property type="protein sequence ID" value="KAJ4812285.1"/>
    <property type="molecule type" value="Genomic_DNA"/>
</dbReference>
<reference evidence="10" key="1">
    <citation type="submission" date="2022-08" db="EMBL/GenBank/DDBJ databases">
        <authorList>
            <person name="Marques A."/>
        </authorList>
    </citation>
    <scope>NUCLEOTIDE SEQUENCE</scope>
    <source>
        <strain evidence="10">RhyPub2mFocal</strain>
        <tissue evidence="10">Leaves</tissue>
    </source>
</reference>
<feature type="region of interest" description="Disordered" evidence="8">
    <location>
        <begin position="62"/>
        <end position="86"/>
    </location>
</feature>
<dbReference type="Proteomes" id="UP001140206">
    <property type="component" value="Chromosome 1"/>
</dbReference>
<dbReference type="PANTHER" id="PTHR22952">
    <property type="entry name" value="CAMP-RESPONSE ELEMENT BINDING PROTEIN-RELATED"/>
    <property type="match status" value="1"/>
</dbReference>
<evidence type="ECO:0000256" key="3">
    <source>
        <dbReference type="ARBA" id="ARBA00023015"/>
    </source>
</evidence>
<dbReference type="AlphaFoldDB" id="A0AAV8H332"/>
<comment type="caution">
    <text evidence="10">The sequence shown here is derived from an EMBL/GenBank/DDBJ whole genome shotgun (WGS) entry which is preliminary data.</text>
</comment>
<keyword evidence="7" id="KW-0175">Coiled coil</keyword>
<dbReference type="PROSITE" id="PS00036">
    <property type="entry name" value="BZIP_BASIC"/>
    <property type="match status" value="1"/>
</dbReference>
<name>A0AAV8H332_9POAL</name>
<dbReference type="CDD" id="cd14707">
    <property type="entry name" value="bZIP_plant_BZIP46"/>
    <property type="match status" value="1"/>
</dbReference>
<feature type="compositionally biased region" description="Low complexity" evidence="8">
    <location>
        <begin position="147"/>
        <end position="159"/>
    </location>
</feature>
<evidence type="ECO:0000256" key="7">
    <source>
        <dbReference type="SAM" id="Coils"/>
    </source>
</evidence>
<dbReference type="InterPro" id="IPR043452">
    <property type="entry name" value="BZIP46-like"/>
</dbReference>
<dbReference type="Pfam" id="PF00170">
    <property type="entry name" value="bZIP_1"/>
    <property type="match status" value="1"/>
</dbReference>
<feature type="region of interest" description="Disordered" evidence="8">
    <location>
        <begin position="1"/>
        <end position="41"/>
    </location>
</feature>
<keyword evidence="6" id="KW-0539">Nucleus</keyword>
<protein>
    <submittedName>
        <fullName evidence="10">Basic-leucine zipper (BZIP) transcription factor family protein</fullName>
    </submittedName>
</protein>
<dbReference type="PROSITE" id="PS50217">
    <property type="entry name" value="BZIP"/>
    <property type="match status" value="1"/>
</dbReference>
<dbReference type="PANTHER" id="PTHR22952:SF433">
    <property type="entry name" value="PROTEIN FD"/>
    <property type="match status" value="1"/>
</dbReference>
<dbReference type="InterPro" id="IPR046347">
    <property type="entry name" value="bZIP_sf"/>
</dbReference>
<evidence type="ECO:0000256" key="8">
    <source>
        <dbReference type="SAM" id="MobiDB-lite"/>
    </source>
</evidence>
<evidence type="ECO:0000313" key="11">
    <source>
        <dbReference type="Proteomes" id="UP001140206"/>
    </source>
</evidence>
<feature type="compositionally biased region" description="Low complexity" evidence="8">
    <location>
        <begin position="62"/>
        <end position="71"/>
    </location>
</feature>
<evidence type="ECO:0000259" key="9">
    <source>
        <dbReference type="PROSITE" id="PS50217"/>
    </source>
</evidence>
<keyword evidence="4" id="KW-0238">DNA-binding</keyword>
<feature type="compositionally biased region" description="Basic residues" evidence="8">
    <location>
        <begin position="72"/>
        <end position="82"/>
    </location>
</feature>
<keyword evidence="2" id="KW-0938">Abscisic acid signaling pathway</keyword>
<dbReference type="GO" id="GO:0005634">
    <property type="term" value="C:nucleus"/>
    <property type="evidence" value="ECO:0007669"/>
    <property type="project" value="UniProtKB-SubCell"/>
</dbReference>
<feature type="region of interest" description="Disordered" evidence="8">
    <location>
        <begin position="112"/>
        <end position="167"/>
    </location>
</feature>
<evidence type="ECO:0000256" key="6">
    <source>
        <dbReference type="ARBA" id="ARBA00023242"/>
    </source>
</evidence>
<feature type="compositionally biased region" description="Low complexity" evidence="8">
    <location>
        <begin position="9"/>
        <end position="36"/>
    </location>
</feature>
<evidence type="ECO:0000256" key="1">
    <source>
        <dbReference type="ARBA" id="ARBA00004123"/>
    </source>
</evidence>
<feature type="compositionally biased region" description="Pro residues" evidence="8">
    <location>
        <begin position="122"/>
        <end position="131"/>
    </location>
</feature>
<sequence length="277" mass="30871">MWSSEQDSNTTNPNPRNRTFGSSSSSSRSSPSSNASIIFPQTPRRSMEDVWKDISLMTPLQNHYHGSSNHYHPNHHHNHHQNQFHLSNKSNSFKGMILQDFLAGPLNRPLSISPPIEDPHKLPPIPTPNLPPTSLSLNSGLDFGYLGNSPSSNSSSGDSRVTGRATETSSFISPALNDMIMGPSSPGNILSFCSKKRVPEGSMVGGDRRQKRMIKNRESAARSRARKLAQTNEMERTVQTLTQENEKLRKQYDQLRHSIVGQQTIRNTLQRSTSSPF</sequence>
<dbReference type="GO" id="GO:0045893">
    <property type="term" value="P:positive regulation of DNA-templated transcription"/>
    <property type="evidence" value="ECO:0007669"/>
    <property type="project" value="InterPro"/>
</dbReference>
<evidence type="ECO:0000256" key="4">
    <source>
        <dbReference type="ARBA" id="ARBA00023125"/>
    </source>
</evidence>
<feature type="domain" description="BZIP" evidence="9">
    <location>
        <begin position="206"/>
        <end position="259"/>
    </location>
</feature>
<accession>A0AAV8H332</accession>
<dbReference type="SMART" id="SM00338">
    <property type="entry name" value="BRLZ"/>
    <property type="match status" value="1"/>
</dbReference>
<dbReference type="InterPro" id="IPR004827">
    <property type="entry name" value="bZIP"/>
</dbReference>
<organism evidence="10 11">
    <name type="scientific">Rhynchospora pubera</name>
    <dbReference type="NCBI Taxonomy" id="906938"/>
    <lineage>
        <taxon>Eukaryota</taxon>
        <taxon>Viridiplantae</taxon>
        <taxon>Streptophyta</taxon>
        <taxon>Embryophyta</taxon>
        <taxon>Tracheophyta</taxon>
        <taxon>Spermatophyta</taxon>
        <taxon>Magnoliopsida</taxon>
        <taxon>Liliopsida</taxon>
        <taxon>Poales</taxon>
        <taxon>Cyperaceae</taxon>
        <taxon>Cyperoideae</taxon>
        <taxon>Rhynchosporeae</taxon>
        <taxon>Rhynchospora</taxon>
    </lineage>
</organism>
<dbReference type="Gene3D" id="1.20.5.170">
    <property type="match status" value="1"/>
</dbReference>
<dbReference type="GO" id="GO:0003700">
    <property type="term" value="F:DNA-binding transcription factor activity"/>
    <property type="evidence" value="ECO:0007669"/>
    <property type="project" value="InterPro"/>
</dbReference>
<gene>
    <name evidence="10" type="ORF">LUZ62_024851</name>
</gene>
<proteinExistence type="predicted"/>
<dbReference type="SUPFAM" id="SSF57959">
    <property type="entry name" value="Leucine zipper domain"/>
    <property type="match status" value="1"/>
</dbReference>
<dbReference type="GO" id="GO:0009738">
    <property type="term" value="P:abscisic acid-activated signaling pathway"/>
    <property type="evidence" value="ECO:0007669"/>
    <property type="project" value="UniProtKB-KW"/>
</dbReference>
<keyword evidence="5" id="KW-0804">Transcription</keyword>
<comment type="subcellular location">
    <subcellularLocation>
        <location evidence="1">Nucleus</location>
    </subcellularLocation>
</comment>
<evidence type="ECO:0000313" key="10">
    <source>
        <dbReference type="EMBL" id="KAJ4812285.1"/>
    </source>
</evidence>
<evidence type="ECO:0000256" key="2">
    <source>
        <dbReference type="ARBA" id="ARBA00022682"/>
    </source>
</evidence>
<keyword evidence="11" id="KW-1185">Reference proteome</keyword>